<evidence type="ECO:0000256" key="1">
    <source>
        <dbReference type="SAM" id="MobiDB-lite"/>
    </source>
</evidence>
<feature type="region of interest" description="Disordered" evidence="1">
    <location>
        <begin position="90"/>
        <end position="119"/>
    </location>
</feature>
<feature type="region of interest" description="Disordered" evidence="1">
    <location>
        <begin position="18"/>
        <end position="43"/>
    </location>
</feature>
<evidence type="ECO:0000313" key="3">
    <source>
        <dbReference type="Proteomes" id="UP000318053"/>
    </source>
</evidence>
<keyword evidence="3" id="KW-1185">Reference proteome</keyword>
<evidence type="ECO:0000313" key="2">
    <source>
        <dbReference type="EMBL" id="TWT73935.1"/>
    </source>
</evidence>
<name>A0A5C5YHB4_9BACT</name>
<protein>
    <submittedName>
        <fullName evidence="2">Uncharacterized protein</fullName>
    </submittedName>
</protein>
<dbReference type="AlphaFoldDB" id="A0A5C5YHB4"/>
<sequence>MPTLTPPTKNTTFIRRRLSTDGSDRREKDTRPAQLRRAEPSGYFVDRRLRPSREGYTPGSALTGGAIWLPCRPTAPTVARRIHARLSSDGRSRLATLSTDGSDRREKGHTPGSAQTGGAVWLPCRPTAPTVARRIHARLSSDGRSRLATLLTDGSDRREKEYTPGSAQTGGAVWLLCRPTAPTVARKDTRPAQLRRAEPSGYFVDRRLRPSRERAHARLSSDGRSRLATLSTDGSDRREKGHTPGPALTGGAVWLLCRTTAPTVARKDTRPAQLRRAEPSGYFVDRRLRPSREGYTPGPAQTGGAVWLLCHQLAFDFLDRLQAQLVVLGGKADRLDDKPEFGMESALVQVEIS</sequence>
<organism evidence="2 3">
    <name type="scientific">Allorhodopirellula solitaria</name>
    <dbReference type="NCBI Taxonomy" id="2527987"/>
    <lineage>
        <taxon>Bacteria</taxon>
        <taxon>Pseudomonadati</taxon>
        <taxon>Planctomycetota</taxon>
        <taxon>Planctomycetia</taxon>
        <taxon>Pirellulales</taxon>
        <taxon>Pirellulaceae</taxon>
        <taxon>Allorhodopirellula</taxon>
    </lineage>
</organism>
<feature type="compositionally biased region" description="Basic and acidic residues" evidence="1">
    <location>
        <begin position="205"/>
        <end position="225"/>
    </location>
</feature>
<gene>
    <name evidence="2" type="ORF">CA85_08170</name>
</gene>
<dbReference type="EMBL" id="SJPK01000002">
    <property type="protein sequence ID" value="TWT73935.1"/>
    <property type="molecule type" value="Genomic_DNA"/>
</dbReference>
<dbReference type="Proteomes" id="UP000318053">
    <property type="component" value="Unassembled WGS sequence"/>
</dbReference>
<accession>A0A5C5YHB4</accession>
<feature type="region of interest" description="Disordered" evidence="1">
    <location>
        <begin position="205"/>
        <end position="247"/>
    </location>
</feature>
<proteinExistence type="predicted"/>
<feature type="region of interest" description="Disordered" evidence="1">
    <location>
        <begin position="148"/>
        <end position="167"/>
    </location>
</feature>
<comment type="caution">
    <text evidence="2">The sequence shown here is derived from an EMBL/GenBank/DDBJ whole genome shotgun (WGS) entry which is preliminary data.</text>
</comment>
<reference evidence="2 3" key="1">
    <citation type="submission" date="2019-02" db="EMBL/GenBank/DDBJ databases">
        <title>Deep-cultivation of Planctomycetes and their phenomic and genomic characterization uncovers novel biology.</title>
        <authorList>
            <person name="Wiegand S."/>
            <person name="Jogler M."/>
            <person name="Boedeker C."/>
            <person name="Pinto D."/>
            <person name="Vollmers J."/>
            <person name="Rivas-Marin E."/>
            <person name="Kohn T."/>
            <person name="Peeters S.H."/>
            <person name="Heuer A."/>
            <person name="Rast P."/>
            <person name="Oberbeckmann S."/>
            <person name="Bunk B."/>
            <person name="Jeske O."/>
            <person name="Meyerdierks A."/>
            <person name="Storesund J.E."/>
            <person name="Kallscheuer N."/>
            <person name="Luecker S."/>
            <person name="Lage O.M."/>
            <person name="Pohl T."/>
            <person name="Merkel B.J."/>
            <person name="Hornburger P."/>
            <person name="Mueller R.-W."/>
            <person name="Bruemmer F."/>
            <person name="Labrenz M."/>
            <person name="Spormann A.M."/>
            <person name="Op Den Camp H."/>
            <person name="Overmann J."/>
            <person name="Amann R."/>
            <person name="Jetten M.S.M."/>
            <person name="Mascher T."/>
            <person name="Medema M.H."/>
            <person name="Devos D.P."/>
            <person name="Kaster A.-K."/>
            <person name="Ovreas L."/>
            <person name="Rohde M."/>
            <person name="Galperin M.Y."/>
            <person name="Jogler C."/>
        </authorList>
    </citation>
    <scope>NUCLEOTIDE SEQUENCE [LARGE SCALE GENOMIC DNA]</scope>
    <source>
        <strain evidence="2 3">CA85</strain>
    </source>
</reference>